<feature type="transmembrane region" description="Helical" evidence="2">
    <location>
        <begin position="143"/>
        <end position="161"/>
    </location>
</feature>
<organism evidence="4 5">
    <name type="scientific">Asanoa ferruginea</name>
    <dbReference type="NCBI Taxonomy" id="53367"/>
    <lineage>
        <taxon>Bacteria</taxon>
        <taxon>Bacillati</taxon>
        <taxon>Actinomycetota</taxon>
        <taxon>Actinomycetes</taxon>
        <taxon>Micromonosporales</taxon>
        <taxon>Micromonosporaceae</taxon>
        <taxon>Asanoa</taxon>
    </lineage>
</organism>
<dbReference type="Pfam" id="PF01841">
    <property type="entry name" value="Transglut_core"/>
    <property type="match status" value="1"/>
</dbReference>
<protein>
    <submittedName>
        <fullName evidence="4">Transglutaminase superfamily protein</fullName>
    </submittedName>
</protein>
<sequence length="816" mass="84890">MVRFARAAVPPLALIVMIAAAALALGRVYSGSVLVPLVGGAGAAAVLISVAARRSPSWLVAPLSVVGLAGYTLGAVWWSANRAGLPGPLRDLIVEAARNGIPRLLTALIPVEPTPDTVIVPVVAAWLAGLAGAELGLRWGRLLIGYGPPVLLFAGALYVVGPNATTALAPVLMVVVAAALGLAVTGRPPAPAAALPRAARMALQLRTVLAALAAIALVAATAPLITQRVEATPVDPRQYVQPPQVDSLDENPLIRISGWALNPDQKLFDVRSDRDGPVRIRLAVLSDYDGITWRVGAVYRGAGRVLPAPATLPDNTVEPVTQQITIGDLSGRLLPAVPTPSRVDGVRVAYDPSTGTMIEPDGLHPGLAYTVASEAEQPDLNLLTAADVPFGDGIARMLGLGPGAPDQMRELADRLAADAGGSAYQRALGIEDYLATHYRMVADAPSGHAYPNLAFFLFGPANGGGQRGTSEQFAAAYAVLARMMGLPTRVVVGFRSETGTGPVRGADAQAWPEIYFNDVGWVPFDPLPKPDQTPETPESEPPKPEPPTQPPSEAPLPTVEPTVSPTAAPIVAAGPGGSGVAPAYTIGGGGVLLLVVAAVCALMLMRRGLSRRRLATGTPGDRVAGAWLEVRDALRLAGSPAPPHLSATELAAHAAQAVTDRATLAAADRPGDRAKPGAADRPGDRAKPGAADRPGDRATRAAADPSRDRATPAAEANREDRATAVRAEEWQVRSTPRPAVEPATTVAPPPELATLVDLVNRDAFAPDQVGEADAAKAGTAARAYHARLRAAQSRWRRLLWPFHPGPLRWNREHPEG</sequence>
<feature type="compositionally biased region" description="Low complexity" evidence="1">
    <location>
        <begin position="735"/>
        <end position="746"/>
    </location>
</feature>
<dbReference type="InterPro" id="IPR002931">
    <property type="entry name" value="Transglutaminase-like"/>
</dbReference>
<feature type="transmembrane region" description="Helical" evidence="2">
    <location>
        <begin position="59"/>
        <end position="80"/>
    </location>
</feature>
<gene>
    <name evidence="4" type="ORF">DFJ67_7819</name>
</gene>
<evidence type="ECO:0000313" key="5">
    <source>
        <dbReference type="Proteomes" id="UP000256913"/>
    </source>
</evidence>
<dbReference type="RefSeq" id="WP_116074187.1">
    <property type="nucleotide sequence ID" value="NZ_BONB01000021.1"/>
</dbReference>
<proteinExistence type="predicted"/>
<accession>A0A3D9ZX52</accession>
<evidence type="ECO:0000259" key="3">
    <source>
        <dbReference type="SMART" id="SM00460"/>
    </source>
</evidence>
<evidence type="ECO:0000256" key="1">
    <source>
        <dbReference type="SAM" id="MobiDB-lite"/>
    </source>
</evidence>
<dbReference type="EMBL" id="QUMQ01000001">
    <property type="protein sequence ID" value="REG01732.1"/>
    <property type="molecule type" value="Genomic_DNA"/>
</dbReference>
<evidence type="ECO:0000313" key="4">
    <source>
        <dbReference type="EMBL" id="REG01732.1"/>
    </source>
</evidence>
<feature type="region of interest" description="Disordered" evidence="1">
    <location>
        <begin position="525"/>
        <end position="563"/>
    </location>
</feature>
<feature type="compositionally biased region" description="Pro residues" evidence="1">
    <location>
        <begin position="544"/>
        <end position="554"/>
    </location>
</feature>
<name>A0A3D9ZX52_9ACTN</name>
<keyword evidence="5" id="KW-1185">Reference proteome</keyword>
<dbReference type="Gene3D" id="3.10.620.30">
    <property type="match status" value="1"/>
</dbReference>
<evidence type="ECO:0000256" key="2">
    <source>
        <dbReference type="SAM" id="Phobius"/>
    </source>
</evidence>
<reference evidence="4 5" key="1">
    <citation type="submission" date="2018-08" db="EMBL/GenBank/DDBJ databases">
        <title>Sequencing the genomes of 1000 actinobacteria strains.</title>
        <authorList>
            <person name="Klenk H.-P."/>
        </authorList>
    </citation>
    <scope>NUCLEOTIDE SEQUENCE [LARGE SCALE GENOMIC DNA]</scope>
    <source>
        <strain evidence="4 5">DSM 44099</strain>
    </source>
</reference>
<feature type="transmembrane region" description="Helical" evidence="2">
    <location>
        <begin position="34"/>
        <end position="52"/>
    </location>
</feature>
<keyword evidence="2" id="KW-0472">Membrane</keyword>
<dbReference type="AlphaFoldDB" id="A0A3D9ZX52"/>
<feature type="transmembrane region" description="Helical" evidence="2">
    <location>
        <begin position="167"/>
        <end position="186"/>
    </location>
</feature>
<dbReference type="PANTHER" id="PTHR42736:SF1">
    <property type="entry name" value="PROTEIN-GLUTAMINE GAMMA-GLUTAMYLTRANSFERASE"/>
    <property type="match status" value="1"/>
</dbReference>
<feature type="compositionally biased region" description="Basic and acidic residues" evidence="1">
    <location>
        <begin position="693"/>
        <end position="731"/>
    </location>
</feature>
<dbReference type="InterPro" id="IPR038765">
    <property type="entry name" value="Papain-like_cys_pep_sf"/>
</dbReference>
<feature type="domain" description="Transglutaminase-like" evidence="3">
    <location>
        <begin position="462"/>
        <end position="528"/>
    </location>
</feature>
<dbReference type="SMART" id="SM00460">
    <property type="entry name" value="TGc"/>
    <property type="match status" value="1"/>
</dbReference>
<feature type="transmembrane region" description="Helical" evidence="2">
    <location>
        <begin position="118"/>
        <end position="136"/>
    </location>
</feature>
<comment type="caution">
    <text evidence="4">The sequence shown here is derived from an EMBL/GenBank/DDBJ whole genome shotgun (WGS) entry which is preliminary data.</text>
</comment>
<keyword evidence="2" id="KW-1133">Transmembrane helix</keyword>
<dbReference type="InterPro" id="IPR052901">
    <property type="entry name" value="Bact_TGase-like"/>
</dbReference>
<feature type="transmembrane region" description="Helical" evidence="2">
    <location>
        <begin position="207"/>
        <end position="225"/>
    </location>
</feature>
<dbReference type="OrthoDB" id="9804023at2"/>
<dbReference type="Proteomes" id="UP000256913">
    <property type="component" value="Unassembled WGS sequence"/>
</dbReference>
<dbReference type="PANTHER" id="PTHR42736">
    <property type="entry name" value="PROTEIN-GLUTAMINE GAMMA-GLUTAMYLTRANSFERASE"/>
    <property type="match status" value="1"/>
</dbReference>
<keyword evidence="2" id="KW-0812">Transmembrane</keyword>
<dbReference type="SUPFAM" id="SSF54001">
    <property type="entry name" value="Cysteine proteinases"/>
    <property type="match status" value="1"/>
</dbReference>
<feature type="transmembrane region" description="Helical" evidence="2">
    <location>
        <begin position="583"/>
        <end position="604"/>
    </location>
</feature>
<feature type="region of interest" description="Disordered" evidence="1">
    <location>
        <begin position="664"/>
        <end position="746"/>
    </location>
</feature>
<dbReference type="InterPro" id="IPR021878">
    <property type="entry name" value="TgpA_N"/>
</dbReference>
<dbReference type="Pfam" id="PF11992">
    <property type="entry name" value="TgpA_N"/>
    <property type="match status" value="1"/>
</dbReference>